<reference evidence="2" key="1">
    <citation type="journal article" date="2019" name="Int. J. Syst. Evol. Microbiol.">
        <title>The Global Catalogue of Microorganisms (GCM) 10K type strain sequencing project: providing services to taxonomists for standard genome sequencing and annotation.</title>
        <authorList>
            <consortium name="The Broad Institute Genomics Platform"/>
            <consortium name="The Broad Institute Genome Sequencing Center for Infectious Disease"/>
            <person name="Wu L."/>
            <person name="Ma J."/>
        </authorList>
    </citation>
    <scope>NUCLEOTIDE SEQUENCE [LARGE SCALE GENOMIC DNA]</scope>
    <source>
        <strain evidence="2">NBRC 101365</strain>
    </source>
</reference>
<organism evidence="1 2">
    <name type="scientific">Labrys miyagiensis</name>
    <dbReference type="NCBI Taxonomy" id="346912"/>
    <lineage>
        <taxon>Bacteria</taxon>
        <taxon>Pseudomonadati</taxon>
        <taxon>Pseudomonadota</taxon>
        <taxon>Alphaproteobacteria</taxon>
        <taxon>Hyphomicrobiales</taxon>
        <taxon>Xanthobacteraceae</taxon>
        <taxon>Labrys</taxon>
    </lineage>
</organism>
<evidence type="ECO:0000313" key="2">
    <source>
        <dbReference type="Proteomes" id="UP001156882"/>
    </source>
</evidence>
<dbReference type="InterPro" id="IPR018697">
    <property type="entry name" value="DUF2199"/>
</dbReference>
<dbReference type="Pfam" id="PF09965">
    <property type="entry name" value="DUF2199"/>
    <property type="match status" value="1"/>
</dbReference>
<comment type="caution">
    <text evidence="1">The sequence shown here is derived from an EMBL/GenBank/DDBJ whole genome shotgun (WGS) entry which is preliminary data.</text>
</comment>
<evidence type="ECO:0000313" key="1">
    <source>
        <dbReference type="EMBL" id="GLS22577.1"/>
    </source>
</evidence>
<evidence type="ECO:0008006" key="3">
    <source>
        <dbReference type="Google" id="ProtNLM"/>
    </source>
</evidence>
<keyword evidence="2" id="KW-1185">Reference proteome</keyword>
<sequence length="155" mass="17282">MPLDLGCEAPSYWDATPEAERGPGSFLNSELCLLRRGEDVDYFMRGCLALPIIGMNENFVFGLWTSLSRQNFDRAIELNNEAVLDPDEGNPFGWLSNAVPGFPNCLNLKLRVHHSPHPQRPFFELEPSDHPLAIAQRVGISTDDVVQIVAPLISH</sequence>
<accession>A0ABQ6CQG2</accession>
<dbReference type="Proteomes" id="UP001156882">
    <property type="component" value="Unassembled WGS sequence"/>
</dbReference>
<protein>
    <recommendedName>
        <fullName evidence="3">DUF2199 domain-containing protein</fullName>
    </recommendedName>
</protein>
<dbReference type="EMBL" id="BSPC01000063">
    <property type="protein sequence ID" value="GLS22577.1"/>
    <property type="molecule type" value="Genomic_DNA"/>
</dbReference>
<gene>
    <name evidence="1" type="ORF">GCM10007874_55950</name>
</gene>
<proteinExistence type="predicted"/>
<name>A0ABQ6CQG2_9HYPH</name>